<gene>
    <name evidence="2" type="ORF">CONPUDRAFT_84076</name>
</gene>
<feature type="transmembrane region" description="Helical" evidence="1">
    <location>
        <begin position="34"/>
        <end position="55"/>
    </location>
</feature>
<comment type="caution">
    <text evidence="2">The sequence shown here is derived from an EMBL/GenBank/DDBJ whole genome shotgun (WGS) entry which is preliminary data.</text>
</comment>
<sequence>MELALPATLVAVLQGVMTARVCALYRNSKRLSISLYSGLALVQLLNVALTITMSVPPRGIHAQEDVIFGVPGCFYNTPEFKVLWFFGFSNGSICAYELTLIALLVYRAVGWRFGESDCRTSPSGTGGIISLLVHQGLLYFVWVVTYEALSI</sequence>
<keyword evidence="1" id="KW-0472">Membrane</keyword>
<evidence type="ECO:0000313" key="3">
    <source>
        <dbReference type="Proteomes" id="UP000053558"/>
    </source>
</evidence>
<feature type="transmembrane region" description="Helical" evidence="1">
    <location>
        <begin position="82"/>
        <end position="106"/>
    </location>
</feature>
<dbReference type="KEGG" id="cput:CONPUDRAFT_84076"/>
<reference evidence="3" key="1">
    <citation type="journal article" date="2012" name="Science">
        <title>The Paleozoic origin of enzymatic lignin decomposition reconstructed from 31 fungal genomes.</title>
        <authorList>
            <person name="Floudas D."/>
            <person name="Binder M."/>
            <person name="Riley R."/>
            <person name="Barry K."/>
            <person name="Blanchette R.A."/>
            <person name="Henrissat B."/>
            <person name="Martinez A.T."/>
            <person name="Otillar R."/>
            <person name="Spatafora J.W."/>
            <person name="Yadav J.S."/>
            <person name="Aerts A."/>
            <person name="Benoit I."/>
            <person name="Boyd A."/>
            <person name="Carlson A."/>
            <person name="Copeland A."/>
            <person name="Coutinho P.M."/>
            <person name="de Vries R.P."/>
            <person name="Ferreira P."/>
            <person name="Findley K."/>
            <person name="Foster B."/>
            <person name="Gaskell J."/>
            <person name="Glotzer D."/>
            <person name="Gorecki P."/>
            <person name="Heitman J."/>
            <person name="Hesse C."/>
            <person name="Hori C."/>
            <person name="Igarashi K."/>
            <person name="Jurgens J.A."/>
            <person name="Kallen N."/>
            <person name="Kersten P."/>
            <person name="Kohler A."/>
            <person name="Kuees U."/>
            <person name="Kumar T.K.A."/>
            <person name="Kuo A."/>
            <person name="LaButti K."/>
            <person name="Larrondo L.F."/>
            <person name="Lindquist E."/>
            <person name="Ling A."/>
            <person name="Lombard V."/>
            <person name="Lucas S."/>
            <person name="Lundell T."/>
            <person name="Martin R."/>
            <person name="McLaughlin D.J."/>
            <person name="Morgenstern I."/>
            <person name="Morin E."/>
            <person name="Murat C."/>
            <person name="Nagy L.G."/>
            <person name="Nolan M."/>
            <person name="Ohm R.A."/>
            <person name="Patyshakuliyeva A."/>
            <person name="Rokas A."/>
            <person name="Ruiz-Duenas F.J."/>
            <person name="Sabat G."/>
            <person name="Salamov A."/>
            <person name="Samejima M."/>
            <person name="Schmutz J."/>
            <person name="Slot J.C."/>
            <person name="St John F."/>
            <person name="Stenlid J."/>
            <person name="Sun H."/>
            <person name="Sun S."/>
            <person name="Syed K."/>
            <person name="Tsang A."/>
            <person name="Wiebenga A."/>
            <person name="Young D."/>
            <person name="Pisabarro A."/>
            <person name="Eastwood D.C."/>
            <person name="Martin F."/>
            <person name="Cullen D."/>
            <person name="Grigoriev I.V."/>
            <person name="Hibbett D.S."/>
        </authorList>
    </citation>
    <scope>NUCLEOTIDE SEQUENCE [LARGE SCALE GENOMIC DNA]</scope>
    <source>
        <strain evidence="3">RWD-64-598 SS2</strain>
    </source>
</reference>
<dbReference type="EMBL" id="JH711583">
    <property type="protein sequence ID" value="EIW77663.1"/>
    <property type="molecule type" value="Genomic_DNA"/>
</dbReference>
<keyword evidence="1" id="KW-0812">Transmembrane</keyword>
<name>A0A5M3MET5_CONPW</name>
<evidence type="ECO:0000313" key="2">
    <source>
        <dbReference type="EMBL" id="EIW77663.1"/>
    </source>
</evidence>
<dbReference type="RefSeq" id="XP_007772042.1">
    <property type="nucleotide sequence ID" value="XM_007773852.1"/>
</dbReference>
<dbReference type="GeneID" id="19210713"/>
<keyword evidence="1" id="KW-1133">Transmembrane helix</keyword>
<protein>
    <submittedName>
        <fullName evidence="2">Uncharacterized protein</fullName>
    </submittedName>
</protein>
<accession>A0A5M3MET5</accession>
<proteinExistence type="predicted"/>
<organism evidence="2 3">
    <name type="scientific">Coniophora puteana (strain RWD-64-598)</name>
    <name type="common">Brown rot fungus</name>
    <dbReference type="NCBI Taxonomy" id="741705"/>
    <lineage>
        <taxon>Eukaryota</taxon>
        <taxon>Fungi</taxon>
        <taxon>Dikarya</taxon>
        <taxon>Basidiomycota</taxon>
        <taxon>Agaricomycotina</taxon>
        <taxon>Agaricomycetes</taxon>
        <taxon>Agaricomycetidae</taxon>
        <taxon>Boletales</taxon>
        <taxon>Coniophorineae</taxon>
        <taxon>Coniophoraceae</taxon>
        <taxon>Coniophora</taxon>
    </lineage>
</organism>
<evidence type="ECO:0000256" key="1">
    <source>
        <dbReference type="SAM" id="Phobius"/>
    </source>
</evidence>
<dbReference type="AlphaFoldDB" id="A0A5M3MET5"/>
<feature type="transmembrane region" description="Helical" evidence="1">
    <location>
        <begin position="126"/>
        <end position="149"/>
    </location>
</feature>
<dbReference type="Proteomes" id="UP000053558">
    <property type="component" value="Unassembled WGS sequence"/>
</dbReference>
<keyword evidence="3" id="KW-1185">Reference proteome</keyword>